<dbReference type="GO" id="GO:0020037">
    <property type="term" value="F:heme binding"/>
    <property type="evidence" value="ECO:0007669"/>
    <property type="project" value="InterPro"/>
</dbReference>
<accession>A0AA37TGZ5</accession>
<dbReference type="Pfam" id="PF00067">
    <property type="entry name" value="p450"/>
    <property type="match status" value="2"/>
</dbReference>
<dbReference type="AlphaFoldDB" id="A0AA37TGZ5"/>
<dbReference type="CDD" id="cd20625">
    <property type="entry name" value="CYP164-like"/>
    <property type="match status" value="1"/>
</dbReference>
<evidence type="ECO:0000256" key="7">
    <source>
        <dbReference type="ARBA" id="ARBA00023033"/>
    </source>
</evidence>
<dbReference type="Proteomes" id="UP001157440">
    <property type="component" value="Unassembled WGS sequence"/>
</dbReference>
<evidence type="ECO:0000313" key="11">
    <source>
        <dbReference type="Proteomes" id="UP001157440"/>
    </source>
</evidence>
<evidence type="ECO:0000256" key="9">
    <source>
        <dbReference type="RuleBase" id="RU000461"/>
    </source>
</evidence>
<dbReference type="RefSeq" id="WP_238198008.1">
    <property type="nucleotide sequence ID" value="NZ_BPQZ01000022.1"/>
</dbReference>
<keyword evidence="7 9" id="KW-0503">Monooxygenase</keyword>
<comment type="function">
    <text evidence="8">Cytochromes P450 are a group of heme-thiolate monooxygenases. They oxidize a variety of structurally unrelated compounds, including steroids, fatty acids, and xenobiotics.</text>
</comment>
<keyword evidence="4 9" id="KW-0479">Metal-binding</keyword>
<dbReference type="PANTHER" id="PTHR46696:SF1">
    <property type="entry name" value="CYTOCHROME P450 YJIB-RELATED"/>
    <property type="match status" value="1"/>
</dbReference>
<sequence>MSSFVNLERLSMDDPSTPDAMDIRLDARHPAFREDPHAILDDLRARCPVHQDSVLDRVVLTRADDVAAVLADRTLSSDPFKGRPTTYGRAGLTDADRPDLPLPFLDDPDHARLRRLVVQAFSVRAVEALRPRIEAIAATLLDRIDPTRPFDLIADYAVPLPTLVIAIMLGIDDAEIEQFKAWSDAVLIGYAPGRTEAEVRDRNAANDGLNDCIRRAIVERRREPRDDLIGALTAAEAQGERLSDIEILNTCRTLLVAGNVTTTDLIGNGSVALLRHPEQAARLRADPGLWPAAIEEMLRYDPPVVSWNRQCIDDRLIDGCPVEAGQTVTAMLLAANHDPALHAAPHDFDIGRDRQKHHSFGGGAHFCLGASLARLEAQVALSALFDGFKQLRLAPGHDLHRKAIPRFGGYETVWLTAV</sequence>
<dbReference type="InterPro" id="IPR001128">
    <property type="entry name" value="Cyt_P450"/>
</dbReference>
<dbReference type="PROSITE" id="PS00086">
    <property type="entry name" value="CYTOCHROME_P450"/>
    <property type="match status" value="1"/>
</dbReference>
<evidence type="ECO:0000256" key="6">
    <source>
        <dbReference type="ARBA" id="ARBA00023004"/>
    </source>
</evidence>
<evidence type="ECO:0000256" key="3">
    <source>
        <dbReference type="ARBA" id="ARBA00022617"/>
    </source>
</evidence>
<comment type="similarity">
    <text evidence="2 9">Belongs to the cytochrome P450 family.</text>
</comment>
<dbReference type="SUPFAM" id="SSF48264">
    <property type="entry name" value="Cytochrome P450"/>
    <property type="match status" value="1"/>
</dbReference>
<name>A0AA37TGZ5_9HYPH</name>
<gene>
    <name evidence="10" type="ORF">GCM10007890_25470</name>
</gene>
<evidence type="ECO:0000313" key="10">
    <source>
        <dbReference type="EMBL" id="GLS70534.1"/>
    </source>
</evidence>
<dbReference type="FunFam" id="1.10.630.10:FF:000018">
    <property type="entry name" value="Cytochrome P450 monooxygenase"/>
    <property type="match status" value="1"/>
</dbReference>
<evidence type="ECO:0000256" key="8">
    <source>
        <dbReference type="ARBA" id="ARBA00043906"/>
    </source>
</evidence>
<evidence type="ECO:0000256" key="1">
    <source>
        <dbReference type="ARBA" id="ARBA00001971"/>
    </source>
</evidence>
<dbReference type="PRINTS" id="PR00359">
    <property type="entry name" value="BP450"/>
</dbReference>
<evidence type="ECO:0000256" key="5">
    <source>
        <dbReference type="ARBA" id="ARBA00023002"/>
    </source>
</evidence>
<dbReference type="InterPro" id="IPR002397">
    <property type="entry name" value="Cyt_P450_B"/>
</dbReference>
<organism evidence="10 11">
    <name type="scientific">Methylobacterium tardum</name>
    <dbReference type="NCBI Taxonomy" id="374432"/>
    <lineage>
        <taxon>Bacteria</taxon>
        <taxon>Pseudomonadati</taxon>
        <taxon>Pseudomonadota</taxon>
        <taxon>Alphaproteobacteria</taxon>
        <taxon>Hyphomicrobiales</taxon>
        <taxon>Methylobacteriaceae</taxon>
        <taxon>Methylobacterium</taxon>
    </lineage>
</organism>
<comment type="caution">
    <text evidence="10">The sequence shown here is derived from an EMBL/GenBank/DDBJ whole genome shotgun (WGS) entry which is preliminary data.</text>
</comment>
<dbReference type="GO" id="GO:0004497">
    <property type="term" value="F:monooxygenase activity"/>
    <property type="evidence" value="ECO:0007669"/>
    <property type="project" value="UniProtKB-KW"/>
</dbReference>
<keyword evidence="11" id="KW-1185">Reference proteome</keyword>
<protein>
    <submittedName>
        <fullName evidence="10">Cytochrome P-450 like protein</fullName>
    </submittedName>
</protein>
<reference evidence="11" key="1">
    <citation type="journal article" date="2019" name="Int. J. Syst. Evol. Microbiol.">
        <title>The Global Catalogue of Microorganisms (GCM) 10K type strain sequencing project: providing services to taxonomists for standard genome sequencing and annotation.</title>
        <authorList>
            <consortium name="The Broad Institute Genomics Platform"/>
            <consortium name="The Broad Institute Genome Sequencing Center for Infectious Disease"/>
            <person name="Wu L."/>
            <person name="Ma J."/>
        </authorList>
    </citation>
    <scope>NUCLEOTIDE SEQUENCE [LARGE SCALE GENOMIC DNA]</scope>
    <source>
        <strain evidence="11">NBRC 103632</strain>
    </source>
</reference>
<dbReference type="GO" id="GO:0016705">
    <property type="term" value="F:oxidoreductase activity, acting on paired donors, with incorporation or reduction of molecular oxygen"/>
    <property type="evidence" value="ECO:0007669"/>
    <property type="project" value="InterPro"/>
</dbReference>
<dbReference type="InterPro" id="IPR017972">
    <property type="entry name" value="Cyt_P450_CS"/>
</dbReference>
<comment type="cofactor">
    <cofactor evidence="1">
        <name>heme</name>
        <dbReference type="ChEBI" id="CHEBI:30413"/>
    </cofactor>
</comment>
<keyword evidence="5 9" id="KW-0560">Oxidoreductase</keyword>
<keyword evidence="3 9" id="KW-0349">Heme</keyword>
<dbReference type="GO" id="GO:0005506">
    <property type="term" value="F:iron ion binding"/>
    <property type="evidence" value="ECO:0007669"/>
    <property type="project" value="InterPro"/>
</dbReference>
<evidence type="ECO:0000256" key="4">
    <source>
        <dbReference type="ARBA" id="ARBA00022723"/>
    </source>
</evidence>
<dbReference type="PANTHER" id="PTHR46696">
    <property type="entry name" value="P450, PUTATIVE (EUROFUNG)-RELATED"/>
    <property type="match status" value="1"/>
</dbReference>
<keyword evidence="6 9" id="KW-0408">Iron</keyword>
<dbReference type="EMBL" id="BSPL01000016">
    <property type="protein sequence ID" value="GLS70534.1"/>
    <property type="molecule type" value="Genomic_DNA"/>
</dbReference>
<evidence type="ECO:0000256" key="2">
    <source>
        <dbReference type="ARBA" id="ARBA00010617"/>
    </source>
</evidence>
<proteinExistence type="inferred from homology"/>
<dbReference type="Gene3D" id="1.10.630.10">
    <property type="entry name" value="Cytochrome P450"/>
    <property type="match status" value="1"/>
</dbReference>
<dbReference type="InterPro" id="IPR036396">
    <property type="entry name" value="Cyt_P450_sf"/>
</dbReference>